<evidence type="ECO:0000313" key="6">
    <source>
        <dbReference type="EMBL" id="GAC13242.1"/>
    </source>
</evidence>
<reference evidence="6 7" key="1">
    <citation type="journal article" date="2017" name="Antonie Van Leeuwenhoek">
        <title>Rhizobium rhizosphaerae sp. nov., a novel species isolated from rice rhizosphere.</title>
        <authorList>
            <person name="Zhao J.J."/>
            <person name="Zhang J."/>
            <person name="Zhang R.J."/>
            <person name="Zhang C.W."/>
            <person name="Yin H.Q."/>
            <person name="Zhang X.X."/>
        </authorList>
    </citation>
    <scope>NUCLEOTIDE SEQUENCE [LARGE SCALE GENOMIC DNA]</scope>
    <source>
        <strain evidence="6 7">E3</strain>
    </source>
</reference>
<feature type="transmembrane region" description="Helical" evidence="4">
    <location>
        <begin position="75"/>
        <end position="106"/>
    </location>
</feature>
<evidence type="ECO:0000256" key="3">
    <source>
        <dbReference type="ARBA" id="ARBA00023012"/>
    </source>
</evidence>
<dbReference type="GO" id="GO:0046983">
    <property type="term" value="F:protein dimerization activity"/>
    <property type="evidence" value="ECO:0007669"/>
    <property type="project" value="InterPro"/>
</dbReference>
<comment type="caution">
    <text evidence="6">The sequence shown here is derived from an EMBL/GenBank/DDBJ whole genome shotgun (WGS) entry which is preliminary data.</text>
</comment>
<dbReference type="PANTHER" id="PTHR24421">
    <property type="entry name" value="NITRATE/NITRITE SENSOR PROTEIN NARX-RELATED"/>
    <property type="match status" value="1"/>
</dbReference>
<dbReference type="Gene3D" id="1.20.5.1930">
    <property type="match status" value="1"/>
</dbReference>
<dbReference type="GO" id="GO:0000155">
    <property type="term" value="F:phosphorelay sensor kinase activity"/>
    <property type="evidence" value="ECO:0007669"/>
    <property type="project" value="InterPro"/>
</dbReference>
<proteinExistence type="predicted"/>
<feature type="transmembrane region" description="Helical" evidence="4">
    <location>
        <begin position="50"/>
        <end position="69"/>
    </location>
</feature>
<name>K6Y4R9_9ALTE</name>
<keyword evidence="7" id="KW-1185">Reference proteome</keyword>
<dbReference type="Gene3D" id="3.30.565.10">
    <property type="entry name" value="Histidine kinase-like ATPase, C-terminal domain"/>
    <property type="match status" value="1"/>
</dbReference>
<feature type="transmembrane region" description="Helical" evidence="4">
    <location>
        <begin position="113"/>
        <end position="133"/>
    </location>
</feature>
<dbReference type="STRING" id="1127673.GLIP_0596"/>
<keyword evidence="2 6" id="KW-0418">Kinase</keyword>
<sequence length="376" mass="41440">MATASSNSNISLPALGRGERRKWSFISLFFSFFYFIPLFVNEPIPNTQHLFASFALYVIFVAFYLWSVFSNGKGVVLPITGLLLACIGGTLLNFGGLFLFGFATFLIGYHANAWARIVSITVVLGAMVLSVMHFDSFDFRYLIPSTFSCLALFAFGLLERKEAYIDMHKQHAAAELAQVSAIAERERIGRDLHDLVGHTLSTIALKAELAEKLLQHNRIDEAKTQLAELSAVSRDVLSDVRKAVSGMKKLSLKNELQTLAKLLENANIDVSLTTNKLTNTELPVSIELQMAFIAKEAVTNILRHSQATKAYIEAFIDNNLMTMRIGDNGAGSNTDTYKAGNGITGMQERLDMINGTLRIKQSDGMHIEVSAAIPFA</sequence>
<feature type="transmembrane region" description="Helical" evidence="4">
    <location>
        <begin position="23"/>
        <end position="41"/>
    </location>
</feature>
<accession>K6Y4R9</accession>
<keyword evidence="4" id="KW-0812">Transmembrane</keyword>
<evidence type="ECO:0000256" key="2">
    <source>
        <dbReference type="ARBA" id="ARBA00022777"/>
    </source>
</evidence>
<dbReference type="SUPFAM" id="SSF55874">
    <property type="entry name" value="ATPase domain of HSP90 chaperone/DNA topoisomerase II/histidine kinase"/>
    <property type="match status" value="1"/>
</dbReference>
<dbReference type="Pfam" id="PF07730">
    <property type="entry name" value="HisKA_3"/>
    <property type="match status" value="1"/>
</dbReference>
<dbReference type="OrthoDB" id="9797605at2"/>
<dbReference type="Proteomes" id="UP000006334">
    <property type="component" value="Unassembled WGS sequence"/>
</dbReference>
<dbReference type="eggNOG" id="COG4585">
    <property type="taxonomic scope" value="Bacteria"/>
</dbReference>
<dbReference type="GO" id="GO:0016020">
    <property type="term" value="C:membrane"/>
    <property type="evidence" value="ECO:0007669"/>
    <property type="project" value="InterPro"/>
</dbReference>
<keyword evidence="4" id="KW-0472">Membrane</keyword>
<feature type="transmembrane region" description="Helical" evidence="4">
    <location>
        <begin position="139"/>
        <end position="158"/>
    </location>
</feature>
<keyword evidence="1 6" id="KW-0808">Transferase</keyword>
<evidence type="ECO:0000313" key="7">
    <source>
        <dbReference type="Proteomes" id="UP000006334"/>
    </source>
</evidence>
<dbReference type="EMBL" id="BAEN01000015">
    <property type="protein sequence ID" value="GAC13242.1"/>
    <property type="molecule type" value="Genomic_DNA"/>
</dbReference>
<dbReference type="CDD" id="cd16917">
    <property type="entry name" value="HATPase_UhpB-NarQ-NarX-like"/>
    <property type="match status" value="1"/>
</dbReference>
<dbReference type="InterPro" id="IPR050482">
    <property type="entry name" value="Sensor_HK_TwoCompSys"/>
</dbReference>
<feature type="domain" description="Signal transduction histidine kinase subgroup 3 dimerisation and phosphoacceptor" evidence="5">
    <location>
        <begin position="184"/>
        <end position="249"/>
    </location>
</feature>
<organism evidence="6 7">
    <name type="scientific">Aliiglaciecola lipolytica E3</name>
    <dbReference type="NCBI Taxonomy" id="1127673"/>
    <lineage>
        <taxon>Bacteria</taxon>
        <taxon>Pseudomonadati</taxon>
        <taxon>Pseudomonadota</taxon>
        <taxon>Gammaproteobacteria</taxon>
        <taxon>Alteromonadales</taxon>
        <taxon>Alteromonadaceae</taxon>
        <taxon>Aliiglaciecola</taxon>
    </lineage>
</organism>
<evidence type="ECO:0000256" key="4">
    <source>
        <dbReference type="SAM" id="Phobius"/>
    </source>
</evidence>
<dbReference type="RefSeq" id="WP_008843062.1">
    <property type="nucleotide sequence ID" value="NZ_BAEN01000015.1"/>
</dbReference>
<keyword evidence="4" id="KW-1133">Transmembrane helix</keyword>
<protein>
    <submittedName>
        <fullName evidence="6">Two-component system, NarL family, sensor histidine kinase DesK</fullName>
        <ecNumber evidence="6">2.7.13.3</ecNumber>
    </submittedName>
</protein>
<dbReference type="InterPro" id="IPR036890">
    <property type="entry name" value="HATPase_C_sf"/>
</dbReference>
<evidence type="ECO:0000259" key="5">
    <source>
        <dbReference type="Pfam" id="PF07730"/>
    </source>
</evidence>
<gene>
    <name evidence="6" type="primary">desK</name>
    <name evidence="6" type="ORF">GLIP_0596</name>
</gene>
<dbReference type="PANTHER" id="PTHR24421:SF63">
    <property type="entry name" value="SENSOR HISTIDINE KINASE DESK"/>
    <property type="match status" value="1"/>
</dbReference>
<keyword evidence="3" id="KW-0902">Two-component regulatory system</keyword>
<dbReference type="EC" id="2.7.13.3" evidence="6"/>
<evidence type="ECO:0000256" key="1">
    <source>
        <dbReference type="ARBA" id="ARBA00022679"/>
    </source>
</evidence>
<dbReference type="InterPro" id="IPR011712">
    <property type="entry name" value="Sig_transdc_His_kin_sub3_dim/P"/>
</dbReference>
<dbReference type="AlphaFoldDB" id="K6Y4R9"/>